<feature type="region of interest" description="Disordered" evidence="1">
    <location>
        <begin position="59"/>
        <end position="111"/>
    </location>
</feature>
<gene>
    <name evidence="2" type="ORF">C361_01401</name>
</gene>
<feature type="compositionally biased region" description="Basic residues" evidence="1">
    <location>
        <begin position="625"/>
        <end position="634"/>
    </location>
</feature>
<proteinExistence type="predicted"/>
<feature type="compositionally biased region" description="Low complexity" evidence="1">
    <location>
        <begin position="734"/>
        <end position="749"/>
    </location>
</feature>
<evidence type="ECO:0000313" key="2">
    <source>
        <dbReference type="EMBL" id="OXG26640.1"/>
    </source>
</evidence>
<dbReference type="OrthoDB" id="2586076at2759"/>
<feature type="compositionally biased region" description="Polar residues" evidence="1">
    <location>
        <begin position="20"/>
        <end position="30"/>
    </location>
</feature>
<organism evidence="2 3">
    <name type="scientific">Cryptococcus neoformans Tu259-1</name>
    <dbReference type="NCBI Taxonomy" id="1230072"/>
    <lineage>
        <taxon>Eukaryota</taxon>
        <taxon>Fungi</taxon>
        <taxon>Dikarya</taxon>
        <taxon>Basidiomycota</taxon>
        <taxon>Agaricomycotina</taxon>
        <taxon>Tremellomycetes</taxon>
        <taxon>Tremellales</taxon>
        <taxon>Cryptococcaceae</taxon>
        <taxon>Cryptococcus</taxon>
        <taxon>Cryptococcus neoformans species complex</taxon>
    </lineage>
</organism>
<feature type="region of interest" description="Disordered" evidence="1">
    <location>
        <begin position="614"/>
        <end position="700"/>
    </location>
</feature>
<accession>A0A854QKR9</accession>
<dbReference type="Proteomes" id="UP000199727">
    <property type="component" value="Unassembled WGS sequence"/>
</dbReference>
<sequence>MVSFFRSSRSGSSSQAPSSELISPSSNASHRQLPVPSLGASLIPENGIFSPGLFSFHEGRGRARISPPPSPLSSSPPPVERRASEPVGIGNTASERDRLPGYTLNASTPAQSQATFAPIPTYESALTQGVSSPFFAGDRISDEWEDTYMREYFGQDDFHGERGEGEQPDTHVIDSAGHDSESDEDAPLLPPQHVLSDRRFTFAGIDTHRASVSDGIVEPPVLETQRPPAGAPLPPAYSPEVRRDELMLVSTAHLSPDHPASAFFNAISLNPSLFDGEETAGPVPLRIPSQTPDATGEINQVTNERPGLMTGGKKLNLTITSTNARRLNANNTGPLFLKLGRAEVVKGCIVVKGIDHAIGLEIAILGYVKTVFYARGQYSMMDSYPLGRSAITLFPPSPESTEQQHLKQTKDGQLLIEPGTTFPFEIQMPTTHWRGDNIDLPPTCEILQLGLQAAVEYVLRVKVTRKGGWRMNEELTVPIIYQSRSYISPRRLRALMLDDQLNPGWRRIPLNGGLSSTDPTPVQATLLLPSPMILYIPTDSPPPAIPFHLHFYHPAGGSFLKGFTNPRESTIIVRLQRVATVRVDSGREVRKSEIPSQVLVWEDGGEKVDLGEVQKERRDKEKQKKAASGKRRKASSSDGPGKVAAPSSQADGKEQGGGKKFPFVDGKVGSVFRRKSSTPSAPLSTTTSRTIPISAASPRADHTLLSSSPIAEHSLSSCVTNTSSTGGHDSCINTSSVTSPSTSSTQTQLSSLSATDIQLHGLLTLRSNYSSQSTSCENEHHLNPFGQDSRQPQGVSADLKSKLIQSFNTPEIAVTYIIQIGVQPKGSEGSGGKLKDGHVWGGGLVEVVWG</sequence>
<reference evidence="2 3" key="1">
    <citation type="submission" date="2017-06" db="EMBL/GenBank/DDBJ databases">
        <title>Global population genomics of the pathogenic fungus Cryptococcus neoformans var. grubii.</title>
        <authorList>
            <person name="Cuomo C."/>
            <person name="Litvintseva A."/>
            <person name="Chen Y."/>
            <person name="Young S."/>
            <person name="Zeng Q."/>
            <person name="Chapman S."/>
            <person name="Gujja S."/>
            <person name="Saif S."/>
            <person name="Birren B."/>
        </authorList>
    </citation>
    <scope>NUCLEOTIDE SEQUENCE [LARGE SCALE GENOMIC DNA]</scope>
    <source>
        <strain evidence="2 3">Tu259-1</strain>
    </source>
</reference>
<feature type="region of interest" description="Disordered" evidence="1">
    <location>
        <begin position="773"/>
        <end position="794"/>
    </location>
</feature>
<feature type="region of interest" description="Disordered" evidence="1">
    <location>
        <begin position="1"/>
        <end position="34"/>
    </location>
</feature>
<feature type="compositionally biased region" description="Polar residues" evidence="1">
    <location>
        <begin position="719"/>
        <end position="733"/>
    </location>
</feature>
<feature type="compositionally biased region" description="Low complexity" evidence="1">
    <location>
        <begin position="677"/>
        <end position="690"/>
    </location>
</feature>
<name>A0A854QKR9_CRYNE</name>
<evidence type="ECO:0000256" key="1">
    <source>
        <dbReference type="SAM" id="MobiDB-lite"/>
    </source>
</evidence>
<feature type="compositionally biased region" description="Low complexity" evidence="1">
    <location>
        <begin position="1"/>
        <end position="19"/>
    </location>
</feature>
<comment type="caution">
    <text evidence="2">The sequence shown here is derived from an EMBL/GenBank/DDBJ whole genome shotgun (WGS) entry which is preliminary data.</text>
</comment>
<feature type="compositionally biased region" description="Basic and acidic residues" evidence="1">
    <location>
        <begin position="156"/>
        <end position="180"/>
    </location>
</feature>
<feature type="region of interest" description="Disordered" evidence="1">
    <location>
        <begin position="156"/>
        <end position="187"/>
    </location>
</feature>
<feature type="region of interest" description="Disordered" evidence="1">
    <location>
        <begin position="719"/>
        <end position="749"/>
    </location>
</feature>
<protein>
    <submittedName>
        <fullName evidence="2">Uncharacterized protein</fullName>
    </submittedName>
</protein>
<evidence type="ECO:0000313" key="3">
    <source>
        <dbReference type="Proteomes" id="UP000199727"/>
    </source>
</evidence>
<dbReference type="EMBL" id="AMKT01000024">
    <property type="protein sequence ID" value="OXG26640.1"/>
    <property type="molecule type" value="Genomic_DNA"/>
</dbReference>
<dbReference type="AlphaFoldDB" id="A0A854QKR9"/>
<feature type="compositionally biased region" description="Basic and acidic residues" evidence="1">
    <location>
        <begin position="614"/>
        <end position="624"/>
    </location>
</feature>
<feature type="compositionally biased region" description="Pro residues" evidence="1">
    <location>
        <begin position="66"/>
        <end position="78"/>
    </location>
</feature>